<dbReference type="RefSeq" id="WP_152215924.1">
    <property type="nucleotide sequence ID" value="NZ_WESC01000006.1"/>
</dbReference>
<comment type="caution">
    <text evidence="2">The sequence shown here is derived from an EMBL/GenBank/DDBJ whole genome shotgun (WGS) entry which is preliminary data.</text>
</comment>
<dbReference type="AlphaFoldDB" id="A0A6N6VM51"/>
<gene>
    <name evidence="2" type="ORF">F2P47_08520</name>
</gene>
<dbReference type="SUPFAM" id="SSF54593">
    <property type="entry name" value="Glyoxalase/Bleomycin resistance protein/Dihydroxybiphenyl dioxygenase"/>
    <property type="match status" value="1"/>
</dbReference>
<organism evidence="2 3">
    <name type="scientific">Parvibaculum sedimenti</name>
    <dbReference type="NCBI Taxonomy" id="2608632"/>
    <lineage>
        <taxon>Bacteria</taxon>
        <taxon>Pseudomonadati</taxon>
        <taxon>Pseudomonadota</taxon>
        <taxon>Alphaproteobacteria</taxon>
        <taxon>Hyphomicrobiales</taxon>
        <taxon>Parvibaculaceae</taxon>
        <taxon>Parvibaculum</taxon>
    </lineage>
</organism>
<proteinExistence type="predicted"/>
<feature type="domain" description="Glyoxalase-like" evidence="1">
    <location>
        <begin position="6"/>
        <end position="180"/>
    </location>
</feature>
<name>A0A6N6VM51_9HYPH</name>
<dbReference type="Proteomes" id="UP000468901">
    <property type="component" value="Unassembled WGS sequence"/>
</dbReference>
<evidence type="ECO:0000313" key="2">
    <source>
        <dbReference type="EMBL" id="KAB7740560.1"/>
    </source>
</evidence>
<dbReference type="Gene3D" id="3.10.180.10">
    <property type="entry name" value="2,3-Dihydroxybiphenyl 1,2-Dioxygenase, domain 1"/>
    <property type="match status" value="1"/>
</dbReference>
<reference evidence="2 3" key="1">
    <citation type="submission" date="2019-09" db="EMBL/GenBank/DDBJ databases">
        <title>Parvibaculum sedimenti sp. nov., isolated from sediment.</title>
        <authorList>
            <person name="Wang Y."/>
        </authorList>
    </citation>
    <scope>NUCLEOTIDE SEQUENCE [LARGE SCALE GENOMIC DNA]</scope>
    <source>
        <strain evidence="2 3">HXT-9</strain>
    </source>
</reference>
<evidence type="ECO:0000259" key="1">
    <source>
        <dbReference type="Pfam" id="PF13468"/>
    </source>
</evidence>
<sequence>MWLRQVALVVHDLKPVVEQLGNVLGLKVAFNDPAVGMFGLVNAVMPVGDEFLEVVQPVKDDASASRYLHRRGGDAGYMVILQTGDALAERKRILGLGARKIAEHEGASVFTHFHPGDFGGVLTSVDSVTGVENWFDHDSDWPYAGRDWRKARNDISTGILAVTIQGRAPEALAARWAQLLDQPLREGARGPEIALRRGVIRFVEPVDADGTGVVGIDIAVADPQACLERARTVGVLVEGNAVRICGTSFELVRA</sequence>
<dbReference type="InterPro" id="IPR029068">
    <property type="entry name" value="Glyas_Bleomycin-R_OHBP_Dase"/>
</dbReference>
<dbReference type="EMBL" id="WESC01000006">
    <property type="protein sequence ID" value="KAB7740560.1"/>
    <property type="molecule type" value="Genomic_DNA"/>
</dbReference>
<keyword evidence="3" id="KW-1185">Reference proteome</keyword>
<accession>A0A6N6VM51</accession>
<protein>
    <recommendedName>
        <fullName evidence="1">Glyoxalase-like domain-containing protein</fullName>
    </recommendedName>
</protein>
<dbReference type="InterPro" id="IPR025870">
    <property type="entry name" value="Glyoxalase-like_dom"/>
</dbReference>
<evidence type="ECO:0000313" key="3">
    <source>
        <dbReference type="Proteomes" id="UP000468901"/>
    </source>
</evidence>
<dbReference type="Pfam" id="PF13468">
    <property type="entry name" value="Glyoxalase_3"/>
    <property type="match status" value="1"/>
</dbReference>